<sequence length="121" mass="13366">MAGFEVANKGCCGTGIIEVAFLCTYTCTDVSDYVFWDGFHLTEKACRVLQDEKSGAQKYRVKRLPGSGSQTMDVLCQAIDSSIFAFWSKSSVDIDPRRNRLQSNSYTTNTILETVTAATVQ</sequence>
<proteinExistence type="predicted"/>
<dbReference type="AlphaFoldDB" id="A0AA89AMI6"/>
<dbReference type="GO" id="GO:0070676">
    <property type="term" value="P:intralumenal vesicle formation"/>
    <property type="evidence" value="ECO:0007669"/>
    <property type="project" value="TreeGrafter"/>
</dbReference>
<dbReference type="GO" id="GO:0036258">
    <property type="term" value="P:multivesicular body assembly"/>
    <property type="evidence" value="ECO:0007669"/>
    <property type="project" value="InterPro"/>
</dbReference>
<organism evidence="1 2">
    <name type="scientific">Escallonia herrerae</name>
    <dbReference type="NCBI Taxonomy" id="1293975"/>
    <lineage>
        <taxon>Eukaryota</taxon>
        <taxon>Viridiplantae</taxon>
        <taxon>Streptophyta</taxon>
        <taxon>Embryophyta</taxon>
        <taxon>Tracheophyta</taxon>
        <taxon>Spermatophyta</taxon>
        <taxon>Magnoliopsida</taxon>
        <taxon>eudicotyledons</taxon>
        <taxon>Gunneridae</taxon>
        <taxon>Pentapetalae</taxon>
        <taxon>asterids</taxon>
        <taxon>campanulids</taxon>
        <taxon>Escalloniales</taxon>
        <taxon>Escalloniaceae</taxon>
        <taxon>Escallonia</taxon>
    </lineage>
</organism>
<dbReference type="GO" id="GO:0000813">
    <property type="term" value="C:ESCRT I complex"/>
    <property type="evidence" value="ECO:0007669"/>
    <property type="project" value="TreeGrafter"/>
</dbReference>
<gene>
    <name evidence="1" type="ORF">RJ639_016749</name>
</gene>
<comment type="caution">
    <text evidence="1">The sequence shown here is derived from an EMBL/GenBank/DDBJ whole genome shotgun (WGS) entry which is preliminary data.</text>
</comment>
<dbReference type="GO" id="GO:0031902">
    <property type="term" value="C:late endosome membrane"/>
    <property type="evidence" value="ECO:0007669"/>
    <property type="project" value="TreeGrafter"/>
</dbReference>
<evidence type="ECO:0000313" key="1">
    <source>
        <dbReference type="EMBL" id="KAK3007333.1"/>
    </source>
</evidence>
<accession>A0AA89AMI6</accession>
<keyword evidence="2" id="KW-1185">Reference proteome</keyword>
<reference evidence="1" key="1">
    <citation type="submission" date="2022-12" db="EMBL/GenBank/DDBJ databases">
        <title>Draft genome assemblies for two species of Escallonia (Escalloniales).</title>
        <authorList>
            <person name="Chanderbali A."/>
            <person name="Dervinis C."/>
            <person name="Anghel I."/>
            <person name="Soltis D."/>
            <person name="Soltis P."/>
            <person name="Zapata F."/>
        </authorList>
    </citation>
    <scope>NUCLEOTIDE SEQUENCE</scope>
    <source>
        <strain evidence="1">UCBG64.0493</strain>
        <tissue evidence="1">Leaf</tissue>
    </source>
</reference>
<feature type="non-terminal residue" evidence="1">
    <location>
        <position position="1"/>
    </location>
</feature>
<dbReference type="GO" id="GO:0043130">
    <property type="term" value="F:ubiquitin binding"/>
    <property type="evidence" value="ECO:0007669"/>
    <property type="project" value="InterPro"/>
</dbReference>
<evidence type="ECO:0008006" key="3">
    <source>
        <dbReference type="Google" id="ProtNLM"/>
    </source>
</evidence>
<dbReference type="PANTHER" id="PTHR46977">
    <property type="entry name" value="PROTEIN FREE1"/>
    <property type="match status" value="1"/>
</dbReference>
<dbReference type="Gene3D" id="3.40.50.1110">
    <property type="entry name" value="SGNH hydrolase"/>
    <property type="match status" value="1"/>
</dbReference>
<name>A0AA89AMI6_9ASTE</name>
<dbReference type="EMBL" id="JAVXUP010001878">
    <property type="protein sequence ID" value="KAK3007333.1"/>
    <property type="molecule type" value="Genomic_DNA"/>
</dbReference>
<dbReference type="Proteomes" id="UP001188597">
    <property type="component" value="Unassembled WGS sequence"/>
</dbReference>
<dbReference type="InterPro" id="IPR036514">
    <property type="entry name" value="SGNH_hydro_sf"/>
</dbReference>
<evidence type="ECO:0000313" key="2">
    <source>
        <dbReference type="Proteomes" id="UP001188597"/>
    </source>
</evidence>
<dbReference type="InterPro" id="IPR045893">
    <property type="entry name" value="FREE1"/>
</dbReference>
<protein>
    <recommendedName>
        <fullName evidence="3">GDSL esterase/lipase</fullName>
    </recommendedName>
</protein>
<dbReference type="PANTHER" id="PTHR46977:SF1">
    <property type="entry name" value="PROTEIN FREE1"/>
    <property type="match status" value="1"/>
</dbReference>